<sequence>MQTLAQQRCFNHSLREAAARCPQCRQFFCRECITEHDDRVICASCLKKLETTPVTQRRVFATLMRWAFCLLSVVMLWFVFFLIGDSLASIPTSFHEGTIWKTKWLDSK</sequence>
<organism evidence="2 3">
    <name type="scientific">Pedosphaera parvula (strain Ellin514)</name>
    <dbReference type="NCBI Taxonomy" id="320771"/>
    <lineage>
        <taxon>Bacteria</taxon>
        <taxon>Pseudomonadati</taxon>
        <taxon>Verrucomicrobiota</taxon>
        <taxon>Pedosphaerae</taxon>
        <taxon>Pedosphaerales</taxon>
        <taxon>Pedosphaeraceae</taxon>
        <taxon>Pedosphaera</taxon>
    </lineage>
</organism>
<keyword evidence="1" id="KW-0812">Transmembrane</keyword>
<dbReference type="RefSeq" id="WP_007414889.1">
    <property type="nucleotide sequence ID" value="NZ_ABOX02000012.1"/>
</dbReference>
<proteinExistence type="predicted"/>
<keyword evidence="3" id="KW-1185">Reference proteome</keyword>
<evidence type="ECO:0000313" key="3">
    <source>
        <dbReference type="Proteomes" id="UP000003688"/>
    </source>
</evidence>
<protein>
    <submittedName>
        <fullName evidence="2">Rhomboid family protein</fullName>
    </submittedName>
</protein>
<evidence type="ECO:0000313" key="2">
    <source>
        <dbReference type="EMBL" id="EEF60994.1"/>
    </source>
</evidence>
<name>B9XGE3_PEDPL</name>
<dbReference type="STRING" id="320771.Cflav_PD3711"/>
<dbReference type="EMBL" id="ABOX02000012">
    <property type="protein sequence ID" value="EEF60994.1"/>
    <property type="molecule type" value="Genomic_DNA"/>
</dbReference>
<keyword evidence="1" id="KW-0472">Membrane</keyword>
<accession>B9XGE3</accession>
<dbReference type="Proteomes" id="UP000003688">
    <property type="component" value="Unassembled WGS sequence"/>
</dbReference>
<evidence type="ECO:0000256" key="1">
    <source>
        <dbReference type="SAM" id="Phobius"/>
    </source>
</evidence>
<reference evidence="2 3" key="1">
    <citation type="journal article" date="2011" name="J. Bacteriol.">
        <title>Genome sequence of 'Pedosphaera parvula' Ellin514, an aerobic Verrucomicrobial isolate from pasture soil.</title>
        <authorList>
            <person name="Kant R."/>
            <person name="van Passel M.W."/>
            <person name="Sangwan P."/>
            <person name="Palva A."/>
            <person name="Lucas S."/>
            <person name="Copeland A."/>
            <person name="Lapidus A."/>
            <person name="Glavina Del Rio T."/>
            <person name="Dalin E."/>
            <person name="Tice H."/>
            <person name="Bruce D."/>
            <person name="Goodwin L."/>
            <person name="Pitluck S."/>
            <person name="Chertkov O."/>
            <person name="Larimer F.W."/>
            <person name="Land M.L."/>
            <person name="Hauser L."/>
            <person name="Brettin T.S."/>
            <person name="Detter J.C."/>
            <person name="Han S."/>
            <person name="de Vos W.M."/>
            <person name="Janssen P.H."/>
            <person name="Smidt H."/>
        </authorList>
    </citation>
    <scope>NUCLEOTIDE SEQUENCE [LARGE SCALE GENOMIC DNA]</scope>
    <source>
        <strain evidence="2 3">Ellin514</strain>
    </source>
</reference>
<dbReference type="AlphaFoldDB" id="B9XGE3"/>
<dbReference type="OrthoDB" id="5422246at2"/>
<gene>
    <name evidence="2" type="ORF">Cflav_PD3711</name>
</gene>
<comment type="caution">
    <text evidence="2">The sequence shown here is derived from an EMBL/GenBank/DDBJ whole genome shotgun (WGS) entry which is preliminary data.</text>
</comment>
<keyword evidence="1" id="KW-1133">Transmembrane helix</keyword>
<feature type="transmembrane region" description="Helical" evidence="1">
    <location>
        <begin position="66"/>
        <end position="84"/>
    </location>
</feature>